<comment type="caution">
    <text evidence="2">The sequence shown here is derived from an EMBL/GenBank/DDBJ whole genome shotgun (WGS) entry which is preliminary data.</text>
</comment>
<dbReference type="PROSITE" id="PS50213">
    <property type="entry name" value="FAS1"/>
    <property type="match status" value="1"/>
</dbReference>
<dbReference type="AlphaFoldDB" id="A0A978W432"/>
<evidence type="ECO:0000313" key="3">
    <source>
        <dbReference type="Proteomes" id="UP000813462"/>
    </source>
</evidence>
<proteinExistence type="predicted"/>
<gene>
    <name evidence="2" type="ORF">FEM48_Zijuj01G0231100</name>
</gene>
<dbReference type="EMBL" id="JAEACU010000001">
    <property type="protein sequence ID" value="KAH7546716.1"/>
    <property type="molecule type" value="Genomic_DNA"/>
</dbReference>
<evidence type="ECO:0000259" key="1">
    <source>
        <dbReference type="PROSITE" id="PS50213"/>
    </source>
</evidence>
<accession>A0A978W432</accession>
<name>A0A978W432_ZIZJJ</name>
<dbReference type="InterPro" id="IPR000782">
    <property type="entry name" value="FAS1_domain"/>
</dbReference>
<reference evidence="2" key="1">
    <citation type="journal article" date="2021" name="Front. Plant Sci.">
        <title>Chromosome-Scale Genome Assembly for Chinese Sour Jujube and Insights Into Its Genome Evolution and Domestication Signature.</title>
        <authorList>
            <person name="Shen L.-Y."/>
            <person name="Luo H."/>
            <person name="Wang X.-L."/>
            <person name="Wang X.-M."/>
            <person name="Qiu X.-J."/>
            <person name="Liu H."/>
            <person name="Zhou S.-S."/>
            <person name="Jia K.-H."/>
            <person name="Nie S."/>
            <person name="Bao Y.-T."/>
            <person name="Zhang R.-G."/>
            <person name="Yun Q.-Z."/>
            <person name="Chai Y.-H."/>
            <person name="Lu J.-Y."/>
            <person name="Li Y."/>
            <person name="Zhao S.-W."/>
            <person name="Mao J.-F."/>
            <person name="Jia S.-G."/>
            <person name="Mao Y.-M."/>
        </authorList>
    </citation>
    <scope>NUCLEOTIDE SEQUENCE</scope>
    <source>
        <strain evidence="2">AT0</strain>
        <tissue evidence="2">Leaf</tissue>
    </source>
</reference>
<dbReference type="Proteomes" id="UP000813462">
    <property type="component" value="Unassembled WGS sequence"/>
</dbReference>
<dbReference type="PANTHER" id="PTHR33985:SF29">
    <property type="entry name" value="FAS1 DOMAIN-CONTAINING PROTEIN"/>
    <property type="match status" value="1"/>
</dbReference>
<feature type="domain" description="FAS1" evidence="1">
    <location>
        <begin position="108"/>
        <end position="195"/>
    </location>
</feature>
<dbReference type="InterPro" id="IPR052806">
    <property type="entry name" value="Fasciclin-like_AGP"/>
</dbReference>
<protein>
    <recommendedName>
        <fullName evidence="1">FAS1 domain-containing protein</fullName>
    </recommendedName>
</protein>
<organism evidence="2 3">
    <name type="scientific">Ziziphus jujuba var. spinosa</name>
    <dbReference type="NCBI Taxonomy" id="714518"/>
    <lineage>
        <taxon>Eukaryota</taxon>
        <taxon>Viridiplantae</taxon>
        <taxon>Streptophyta</taxon>
        <taxon>Embryophyta</taxon>
        <taxon>Tracheophyta</taxon>
        <taxon>Spermatophyta</taxon>
        <taxon>Magnoliopsida</taxon>
        <taxon>eudicotyledons</taxon>
        <taxon>Gunneridae</taxon>
        <taxon>Pentapetalae</taxon>
        <taxon>rosids</taxon>
        <taxon>fabids</taxon>
        <taxon>Rosales</taxon>
        <taxon>Rhamnaceae</taxon>
        <taxon>Paliureae</taxon>
        <taxon>Ziziphus</taxon>
    </lineage>
</organism>
<evidence type="ECO:0000313" key="2">
    <source>
        <dbReference type="EMBL" id="KAH7546716.1"/>
    </source>
</evidence>
<dbReference type="PANTHER" id="PTHR33985">
    <property type="entry name" value="OS02G0491300 PROTEIN-RELATED"/>
    <property type="match status" value="1"/>
</dbReference>
<sequence>MLESDSLMAIAGSRGIQICLLHSRFGLLLIQFEGNINNFSLAMALKTLSHKGYQAMSMIYDVFIKTHDVSKWLTETFIGISRGIQICLLHSRFGLLLIQFEGNINNFSLAMALKTLSHKGYQAMSMIYDVFIKTHFVSKWLTGNSILTVFSPPDRAFFSSKYFKPPLALLQYHVVPLKLDIEALTPLPHGGYSAS</sequence>